<dbReference type="Gene3D" id="3.40.190.10">
    <property type="entry name" value="Periplasmic binding protein-like II"/>
    <property type="match status" value="2"/>
</dbReference>
<dbReference type="PROSITE" id="PS50931">
    <property type="entry name" value="HTH_LYSR"/>
    <property type="match status" value="1"/>
</dbReference>
<keyword evidence="2" id="KW-0805">Transcription regulation</keyword>
<dbReference type="Pfam" id="PF00126">
    <property type="entry name" value="HTH_1"/>
    <property type="match status" value="1"/>
</dbReference>
<evidence type="ECO:0000256" key="3">
    <source>
        <dbReference type="ARBA" id="ARBA00023125"/>
    </source>
</evidence>
<evidence type="ECO:0000313" key="7">
    <source>
        <dbReference type="Proteomes" id="UP001596098"/>
    </source>
</evidence>
<organism evidence="6 7">
    <name type="scientific">Nocardioides yefusunii</name>
    <dbReference type="NCBI Taxonomy" id="2500546"/>
    <lineage>
        <taxon>Bacteria</taxon>
        <taxon>Bacillati</taxon>
        <taxon>Actinomycetota</taxon>
        <taxon>Actinomycetes</taxon>
        <taxon>Propionibacteriales</taxon>
        <taxon>Nocardioidaceae</taxon>
        <taxon>Nocardioides</taxon>
    </lineage>
</organism>
<keyword evidence="7" id="KW-1185">Reference proteome</keyword>
<dbReference type="PANTHER" id="PTHR30126:SF39">
    <property type="entry name" value="HTH-TYPE TRANSCRIPTIONAL REGULATOR CYSL"/>
    <property type="match status" value="1"/>
</dbReference>
<dbReference type="SUPFAM" id="SSF53850">
    <property type="entry name" value="Periplasmic binding protein-like II"/>
    <property type="match status" value="1"/>
</dbReference>
<comment type="similarity">
    <text evidence="1">Belongs to the LysR transcriptional regulatory family.</text>
</comment>
<dbReference type="Gene3D" id="1.10.10.10">
    <property type="entry name" value="Winged helix-like DNA-binding domain superfamily/Winged helix DNA-binding domain"/>
    <property type="match status" value="1"/>
</dbReference>
<evidence type="ECO:0000256" key="1">
    <source>
        <dbReference type="ARBA" id="ARBA00009437"/>
    </source>
</evidence>
<evidence type="ECO:0000313" key="6">
    <source>
        <dbReference type="EMBL" id="MFC6153842.1"/>
    </source>
</evidence>
<dbReference type="PANTHER" id="PTHR30126">
    <property type="entry name" value="HTH-TYPE TRANSCRIPTIONAL REGULATOR"/>
    <property type="match status" value="1"/>
</dbReference>
<evidence type="ECO:0000256" key="2">
    <source>
        <dbReference type="ARBA" id="ARBA00023015"/>
    </source>
</evidence>
<dbReference type="Proteomes" id="UP001596098">
    <property type="component" value="Unassembled WGS sequence"/>
</dbReference>
<dbReference type="InterPro" id="IPR000847">
    <property type="entry name" value="LysR_HTH_N"/>
</dbReference>
<reference evidence="7" key="1">
    <citation type="journal article" date="2019" name="Int. J. Syst. Evol. Microbiol.">
        <title>The Global Catalogue of Microorganisms (GCM) 10K type strain sequencing project: providing services to taxonomists for standard genome sequencing and annotation.</title>
        <authorList>
            <consortium name="The Broad Institute Genomics Platform"/>
            <consortium name="The Broad Institute Genome Sequencing Center for Infectious Disease"/>
            <person name="Wu L."/>
            <person name="Ma J."/>
        </authorList>
    </citation>
    <scope>NUCLEOTIDE SEQUENCE [LARGE SCALE GENOMIC DNA]</scope>
    <source>
        <strain evidence="7">DFY28</strain>
    </source>
</reference>
<protein>
    <submittedName>
        <fullName evidence="6">LysR family transcriptional regulator</fullName>
    </submittedName>
</protein>
<dbReference type="InterPro" id="IPR036388">
    <property type="entry name" value="WH-like_DNA-bd_sf"/>
</dbReference>
<keyword evidence="4" id="KW-0804">Transcription</keyword>
<keyword evidence="3" id="KW-0238">DNA-binding</keyword>
<comment type="caution">
    <text evidence="6">The sequence shown here is derived from an EMBL/GenBank/DDBJ whole genome shotgun (WGS) entry which is preliminary data.</text>
</comment>
<dbReference type="EMBL" id="JBHSQI010000004">
    <property type="protein sequence ID" value="MFC6153842.1"/>
    <property type="molecule type" value="Genomic_DNA"/>
</dbReference>
<evidence type="ECO:0000256" key="4">
    <source>
        <dbReference type="ARBA" id="ARBA00023163"/>
    </source>
</evidence>
<evidence type="ECO:0000259" key="5">
    <source>
        <dbReference type="PROSITE" id="PS50931"/>
    </source>
</evidence>
<sequence length="311" mass="32487">MLGSHVPDLRSLELLLAVMRHGSLGMAAAELGITQQAASSRMRTMEGLVGETLLARSRHGSRLTETGRRLADLALPVVEAARVLDAGIRGLNRERNAHLDVAASLTIAEHMLPGWMVALRSRHLALGRSAPELTMTAANSARVVDLVRSGAVDLGFIEGPEAPADLGSRKVGVDELVVVVGPHHPWARLRSRSVTAAQLAMTPLVVREAGSGTRTVLERALDGLETVPPAIELSTTASVRSAVAAGAGPAALGAQAVSDDIAQGRLLQIEVSDVDLTRVLHAVWAGGEQPPEGPARDLVALAAAWRSTVVG</sequence>
<feature type="domain" description="HTH lysR-type" evidence="5">
    <location>
        <begin position="7"/>
        <end position="64"/>
    </location>
</feature>
<dbReference type="InterPro" id="IPR036390">
    <property type="entry name" value="WH_DNA-bd_sf"/>
</dbReference>
<gene>
    <name evidence="6" type="ORF">ACFPWU_09230</name>
</gene>
<dbReference type="InterPro" id="IPR005119">
    <property type="entry name" value="LysR_subst-bd"/>
</dbReference>
<name>A0ABW1QYB9_9ACTN</name>
<proteinExistence type="inferred from homology"/>
<dbReference type="Pfam" id="PF03466">
    <property type="entry name" value="LysR_substrate"/>
    <property type="match status" value="1"/>
</dbReference>
<dbReference type="SUPFAM" id="SSF46785">
    <property type="entry name" value="Winged helix' DNA-binding domain"/>
    <property type="match status" value="1"/>
</dbReference>
<accession>A0ABW1QYB9</accession>
<dbReference type="RefSeq" id="WP_128219890.1">
    <property type="nucleotide sequence ID" value="NZ_CP034929.1"/>
</dbReference>